<gene>
    <name evidence="2" type="ORF">AW11_01350</name>
</gene>
<evidence type="ECO:0000313" key="3">
    <source>
        <dbReference type="Proteomes" id="UP000022141"/>
    </source>
</evidence>
<organism evidence="2 3">
    <name type="scientific">Accumulibacter regalis</name>
    <dbReference type="NCBI Taxonomy" id="522306"/>
    <lineage>
        <taxon>Bacteria</taxon>
        <taxon>Pseudomonadati</taxon>
        <taxon>Pseudomonadota</taxon>
        <taxon>Betaproteobacteria</taxon>
        <taxon>Candidatus Accumulibacter</taxon>
    </lineage>
</organism>
<proteinExistence type="predicted"/>
<evidence type="ECO:0000256" key="1">
    <source>
        <dbReference type="SAM" id="MobiDB-lite"/>
    </source>
</evidence>
<feature type="compositionally biased region" description="Polar residues" evidence="1">
    <location>
        <begin position="69"/>
        <end position="82"/>
    </location>
</feature>
<dbReference type="Proteomes" id="UP000022141">
    <property type="component" value="Unassembled WGS sequence"/>
</dbReference>
<accession>A0A011QJV9</accession>
<evidence type="ECO:0000313" key="2">
    <source>
        <dbReference type="EMBL" id="EXI89662.1"/>
    </source>
</evidence>
<dbReference type="EMBL" id="JEMY01000014">
    <property type="protein sequence ID" value="EXI89662.1"/>
    <property type="molecule type" value="Genomic_DNA"/>
</dbReference>
<protein>
    <submittedName>
        <fullName evidence="2">Uncharacterized protein</fullName>
    </submittedName>
</protein>
<name>A0A011QJV9_ACCRE</name>
<comment type="caution">
    <text evidence="2">The sequence shown here is derived from an EMBL/GenBank/DDBJ whole genome shotgun (WGS) entry which is preliminary data.</text>
</comment>
<keyword evidence="3" id="KW-1185">Reference proteome</keyword>
<dbReference type="AlphaFoldDB" id="A0A011QJV9"/>
<feature type="region of interest" description="Disordered" evidence="1">
    <location>
        <begin position="60"/>
        <end position="89"/>
    </location>
</feature>
<sequence length="118" mass="12206">MLGGQLDITGQRSDLGNCQVADSLPQIDVAGVRRGVQDAAATVYEADTQPPVVAEDIGAAQGQRRTRATVASSNARGGSQHNAAPARSTMLRPPITASLFNCWMSPAVACKTVVPAMS</sequence>
<reference evidence="2" key="1">
    <citation type="submission" date="2014-02" db="EMBL/GenBank/DDBJ databases">
        <title>Expanding our view of genomic diversity in Candidatus Accumulibacter clades.</title>
        <authorList>
            <person name="Skennerton C.T."/>
            <person name="Barr J.J."/>
            <person name="Slater F.R."/>
            <person name="Bond P.L."/>
            <person name="Tyson G.W."/>
        </authorList>
    </citation>
    <scope>NUCLEOTIDE SEQUENCE [LARGE SCALE GENOMIC DNA]</scope>
</reference>